<dbReference type="InterPro" id="IPR052069">
    <property type="entry name" value="Ca-reg_mRNA-binding_domain"/>
</dbReference>
<keyword evidence="3" id="KW-0238">DNA-binding</keyword>
<name>A1SA99_SHEAM</name>
<organism evidence="3 4">
    <name type="scientific">Shewanella amazonensis (strain ATCC BAA-1098 / SB2B)</name>
    <dbReference type="NCBI Taxonomy" id="326297"/>
    <lineage>
        <taxon>Bacteria</taxon>
        <taxon>Pseudomonadati</taxon>
        <taxon>Pseudomonadota</taxon>
        <taxon>Gammaproteobacteria</taxon>
        <taxon>Alteromonadales</taxon>
        <taxon>Shewanellaceae</taxon>
        <taxon>Shewanella</taxon>
    </lineage>
</organism>
<dbReference type="GO" id="GO:0003730">
    <property type="term" value="F:mRNA 3'-UTR binding"/>
    <property type="evidence" value="ECO:0007669"/>
    <property type="project" value="TreeGrafter"/>
</dbReference>
<dbReference type="Proteomes" id="UP000009175">
    <property type="component" value="Chromosome"/>
</dbReference>
<dbReference type="SMART" id="SM00357">
    <property type="entry name" value="CSP"/>
    <property type="match status" value="1"/>
</dbReference>
<keyword evidence="1" id="KW-0597">Phosphoprotein</keyword>
<dbReference type="Pfam" id="PF05901">
    <property type="entry name" value="Excalibur"/>
    <property type="match status" value="1"/>
</dbReference>
<evidence type="ECO:0000259" key="2">
    <source>
        <dbReference type="PROSITE" id="PS51857"/>
    </source>
</evidence>
<evidence type="ECO:0000256" key="1">
    <source>
        <dbReference type="ARBA" id="ARBA00022553"/>
    </source>
</evidence>
<dbReference type="InterPro" id="IPR008613">
    <property type="entry name" value="Excalibur_Ca-bd_domain"/>
</dbReference>
<dbReference type="PANTHER" id="PTHR12962">
    <property type="entry name" value="CALCIUM-REGULATED HEAT STABLE PROTEIN CRHSP-24-RELATED"/>
    <property type="match status" value="1"/>
</dbReference>
<reference evidence="3 4" key="1">
    <citation type="submission" date="2006-12" db="EMBL/GenBank/DDBJ databases">
        <title>Complete sequence of Shewanella amazonensis SB2B.</title>
        <authorList>
            <consortium name="US DOE Joint Genome Institute"/>
            <person name="Copeland A."/>
            <person name="Lucas S."/>
            <person name="Lapidus A."/>
            <person name="Barry K."/>
            <person name="Detter J.C."/>
            <person name="Glavina del Rio T."/>
            <person name="Hammon N."/>
            <person name="Israni S."/>
            <person name="Dalin E."/>
            <person name="Tice H."/>
            <person name="Pitluck S."/>
            <person name="Munk A.C."/>
            <person name="Brettin T."/>
            <person name="Bruce D."/>
            <person name="Han C."/>
            <person name="Tapia R."/>
            <person name="Gilna P."/>
            <person name="Schmutz J."/>
            <person name="Larimer F."/>
            <person name="Land M."/>
            <person name="Hauser L."/>
            <person name="Kyrpides N."/>
            <person name="Mikhailova N."/>
            <person name="Fredrickson J."/>
            <person name="Richardson P."/>
        </authorList>
    </citation>
    <scope>NUCLEOTIDE SEQUENCE [LARGE SCALE GENOMIC DNA]</scope>
    <source>
        <strain evidence="4">ATCC BAA-1098 / SB2B</strain>
    </source>
</reference>
<dbReference type="InterPro" id="IPR011129">
    <property type="entry name" value="CSD"/>
</dbReference>
<dbReference type="InterPro" id="IPR012340">
    <property type="entry name" value="NA-bd_OB-fold"/>
</dbReference>
<dbReference type="CDD" id="cd04458">
    <property type="entry name" value="CSP_CDS"/>
    <property type="match status" value="1"/>
</dbReference>
<dbReference type="GO" id="GO:0003677">
    <property type="term" value="F:DNA binding"/>
    <property type="evidence" value="ECO:0007669"/>
    <property type="project" value="UniProtKB-KW"/>
</dbReference>
<proteinExistence type="predicted"/>
<dbReference type="OrthoDB" id="72963at2"/>
<dbReference type="KEGG" id="saz:Sama_3103"/>
<keyword evidence="4" id="KW-1185">Reference proteome</keyword>
<dbReference type="GO" id="GO:0043488">
    <property type="term" value="P:regulation of mRNA stability"/>
    <property type="evidence" value="ECO:0007669"/>
    <property type="project" value="TreeGrafter"/>
</dbReference>
<dbReference type="PROSITE" id="PS51857">
    <property type="entry name" value="CSD_2"/>
    <property type="match status" value="1"/>
</dbReference>
<dbReference type="PANTHER" id="PTHR12962:SF1">
    <property type="entry name" value="COLD SHOCK DOMAIN-CONTAINING PROTEIN CG9705"/>
    <property type="match status" value="1"/>
</dbReference>
<dbReference type="AlphaFoldDB" id="A1SA99"/>
<protein>
    <submittedName>
        <fullName evidence="3">Cold-shock DNA-binding protein family</fullName>
    </submittedName>
</protein>
<evidence type="ECO:0000313" key="4">
    <source>
        <dbReference type="Proteomes" id="UP000009175"/>
    </source>
</evidence>
<dbReference type="RefSeq" id="WP_011761210.1">
    <property type="nucleotide sequence ID" value="NC_008700.1"/>
</dbReference>
<dbReference type="SMART" id="SM00894">
    <property type="entry name" value="Excalibur"/>
    <property type="match status" value="1"/>
</dbReference>
<accession>A1SA99</accession>
<dbReference type="SUPFAM" id="SSF50249">
    <property type="entry name" value="Nucleic acid-binding proteins"/>
    <property type="match status" value="1"/>
</dbReference>
<dbReference type="Gene3D" id="2.40.50.140">
    <property type="entry name" value="Nucleic acid-binding proteins"/>
    <property type="match status" value="1"/>
</dbReference>
<sequence>MQRGKLIRWNDERGFGFIKPEQDGADDVFIHISSLKQMSRAPRIGDIIVFQLQTSSDGKQQAGLARIEGVAIKPGSPIKARKTSTTFPLGKLLKGMVLIALIAFAVPKLAPLVEGFISKDTRYSVPPMESETIVPYPEPVFRCEGKTYCSEMRSCAEATFYQNNCPGTKMDGDNDGIPCESQWCGH</sequence>
<evidence type="ECO:0000313" key="3">
    <source>
        <dbReference type="EMBL" id="ABM01306.1"/>
    </source>
</evidence>
<dbReference type="eggNOG" id="COG1278">
    <property type="taxonomic scope" value="Bacteria"/>
</dbReference>
<feature type="domain" description="CSD" evidence="2">
    <location>
        <begin position="1"/>
        <end position="67"/>
    </location>
</feature>
<dbReference type="EMBL" id="CP000507">
    <property type="protein sequence ID" value="ABM01306.1"/>
    <property type="molecule type" value="Genomic_DNA"/>
</dbReference>
<dbReference type="STRING" id="326297.Sama_3103"/>
<gene>
    <name evidence="3" type="ordered locus">Sama_3103</name>
</gene>
<dbReference type="GO" id="GO:0005829">
    <property type="term" value="C:cytosol"/>
    <property type="evidence" value="ECO:0007669"/>
    <property type="project" value="UniProtKB-ARBA"/>
</dbReference>
<dbReference type="HOGENOM" id="CLU_098919_0_1_6"/>
<dbReference type="Pfam" id="PF00313">
    <property type="entry name" value="CSD"/>
    <property type="match status" value="1"/>
</dbReference>
<dbReference type="InterPro" id="IPR002059">
    <property type="entry name" value="CSP_DNA-bd"/>
</dbReference>